<feature type="region of interest" description="Disordered" evidence="1">
    <location>
        <begin position="1"/>
        <end position="63"/>
    </location>
</feature>
<feature type="compositionally biased region" description="Low complexity" evidence="1">
    <location>
        <begin position="372"/>
        <end position="392"/>
    </location>
</feature>
<name>A0ABQ3WD51_9ACTN</name>
<proteinExistence type="predicted"/>
<accession>A0ABQ3WD51</accession>
<dbReference type="CDD" id="cd17470">
    <property type="entry name" value="T3SS_Flik_C"/>
    <property type="match status" value="1"/>
</dbReference>
<feature type="compositionally biased region" description="Basic and acidic residues" evidence="1">
    <location>
        <begin position="40"/>
        <end position="54"/>
    </location>
</feature>
<organism evidence="3">
    <name type="scientific">Actinoplanes campanulatus</name>
    <dbReference type="NCBI Taxonomy" id="113559"/>
    <lineage>
        <taxon>Bacteria</taxon>
        <taxon>Bacillati</taxon>
        <taxon>Actinomycetota</taxon>
        <taxon>Actinomycetes</taxon>
        <taxon>Micromonosporales</taxon>
        <taxon>Micromonosporaceae</taxon>
        <taxon>Actinoplanes</taxon>
    </lineage>
</organism>
<feature type="compositionally biased region" description="Polar residues" evidence="1">
    <location>
        <begin position="328"/>
        <end position="338"/>
    </location>
</feature>
<reference evidence="3" key="1">
    <citation type="submission" date="2021-01" db="EMBL/GenBank/DDBJ databases">
        <title>Whole genome shotgun sequence of Actinoplanes capillaceus NBRC 16408.</title>
        <authorList>
            <person name="Komaki H."/>
            <person name="Tamura T."/>
        </authorList>
    </citation>
    <scope>NUCLEOTIDE SEQUENCE [LARGE SCALE GENOMIC DNA]</scope>
    <source>
        <strain evidence="3">NBRC 16408</strain>
    </source>
</reference>
<feature type="region of interest" description="Disordered" evidence="1">
    <location>
        <begin position="544"/>
        <end position="582"/>
    </location>
</feature>
<feature type="compositionally biased region" description="Low complexity" evidence="1">
    <location>
        <begin position="401"/>
        <end position="433"/>
    </location>
</feature>
<feature type="domain" description="Flagellar hook-length control protein-like C-terminal" evidence="2">
    <location>
        <begin position="459"/>
        <end position="535"/>
    </location>
</feature>
<sequence>MTTPSSVTGPDRRLGTEIGRPPTGRRSGDGSDFGSALSNEMDRSADTSDQDRGGSRAGAGSADYQALMSRAAMSRAATERAAAATRAAAARTADSREAAQRAAVARAAERAADSREAAQRAAARTADSREAAAERAAATRAAERAADRRAVAGRNSPGRTTSERTSPNRTTDDRNTAEVTKQPATASSEPDQTSAEQEPKAGEPGSVAATAVVPVPVAIPAMTTEPPQADPASAGTDQVTALTGPAPAGQGGPAVPATAADADQAAVPGQGGPTVPATTADADQVAAPGRTTAEQAAVPANGLTGTATGAEAPALPRPESLRAGEAATQATADGTESAGTGLDTADAAVPTEPSSDTAPEQGSAGQGDQQPATDGRAGAPATGRAAAESATAFSTVLPQTAGPVEAGPAHPGAAGLPGMTGPQATAPTAQAPAPQAPPPATPSPYAAQLATRIIPLRLDADGVHRLTVHLHPADLGPVQVVAEIRNGDINVRLTGGTEAGTEALRQSLDDLRRQLNEAGFNNCSLDLRQGSAEQQARQQFAEHLGRRTDGGSRGGQDTAAEQPAPAPTRRADLGSGRLDTHV</sequence>
<evidence type="ECO:0000313" key="3">
    <source>
        <dbReference type="EMBL" id="GID43318.1"/>
    </source>
</evidence>
<comment type="caution">
    <text evidence="3">The sequence shown here is derived from an EMBL/GenBank/DDBJ whole genome shotgun (WGS) entry which is preliminary data.</text>
</comment>
<protein>
    <recommendedName>
        <fullName evidence="2">Flagellar hook-length control protein-like C-terminal domain-containing protein</fullName>
    </recommendedName>
</protein>
<feature type="compositionally biased region" description="Polar residues" evidence="1">
    <location>
        <begin position="157"/>
        <end position="169"/>
    </location>
</feature>
<dbReference type="Gene3D" id="3.30.750.140">
    <property type="match status" value="1"/>
</dbReference>
<feature type="compositionally biased region" description="Polar residues" evidence="1">
    <location>
        <begin position="177"/>
        <end position="196"/>
    </location>
</feature>
<feature type="compositionally biased region" description="Low complexity" evidence="1">
    <location>
        <begin position="240"/>
        <end position="268"/>
    </location>
</feature>
<feature type="compositionally biased region" description="Low complexity" evidence="1">
    <location>
        <begin position="207"/>
        <end position="224"/>
    </location>
</feature>
<dbReference type="EMBL" id="BOMF01000010">
    <property type="protein sequence ID" value="GID43318.1"/>
    <property type="molecule type" value="Genomic_DNA"/>
</dbReference>
<dbReference type="Pfam" id="PF02120">
    <property type="entry name" value="Flg_hook"/>
    <property type="match status" value="1"/>
</dbReference>
<feature type="region of interest" description="Disordered" evidence="1">
    <location>
        <begin position="88"/>
        <end position="444"/>
    </location>
</feature>
<evidence type="ECO:0000256" key="1">
    <source>
        <dbReference type="SAM" id="MobiDB-lite"/>
    </source>
</evidence>
<evidence type="ECO:0000259" key="2">
    <source>
        <dbReference type="Pfam" id="PF02120"/>
    </source>
</evidence>
<feature type="compositionally biased region" description="Basic and acidic residues" evidence="1">
    <location>
        <begin position="107"/>
        <end position="118"/>
    </location>
</feature>
<dbReference type="InterPro" id="IPR021136">
    <property type="entry name" value="Flagellar_hook_control-like_C"/>
</dbReference>
<feature type="compositionally biased region" description="Basic and acidic residues" evidence="1">
    <location>
        <begin position="141"/>
        <end position="150"/>
    </location>
</feature>
<dbReference type="InterPro" id="IPR038610">
    <property type="entry name" value="FliK-like_C_sf"/>
</dbReference>
<dbReference type="RefSeq" id="WP_204293897.1">
    <property type="nucleotide sequence ID" value="NZ_BOMF01000010.1"/>
</dbReference>
<gene>
    <name evidence="3" type="ORF">Aca07nite_05930</name>
</gene>